<dbReference type="AlphaFoldDB" id="A0AAU7M5Q1"/>
<evidence type="ECO:0008006" key="3">
    <source>
        <dbReference type="Google" id="ProtNLM"/>
    </source>
</evidence>
<organism evidence="1">
    <name type="scientific">Micromonospora sp. CCTCC AA 2012012</name>
    <dbReference type="NCBI Taxonomy" id="3111921"/>
    <lineage>
        <taxon>Bacteria</taxon>
        <taxon>Bacillati</taxon>
        <taxon>Actinomycetota</taxon>
        <taxon>Actinomycetes</taxon>
        <taxon>Micromonosporales</taxon>
        <taxon>Micromonosporaceae</taxon>
        <taxon>Micromonospora</taxon>
    </lineage>
</organism>
<sequence>MWVPAQYCTMAVEFVSPASRQQDFVDKPRRCAESGVPFPIDFYPAELLP</sequence>
<reference evidence="2" key="2">
    <citation type="submission" date="2024-06" db="EMBL/GenBank/DDBJ databases">
        <title>Micromonospora mangrovi CCTCC AA 2012012 genome sequences.</title>
        <authorList>
            <person name="Gao J."/>
        </authorList>
    </citation>
    <scope>NUCLEOTIDE SEQUENCE</scope>
    <source>
        <strain evidence="2">CCTCC AA 2012012</strain>
    </source>
</reference>
<dbReference type="EMBL" id="CP157762">
    <property type="protein sequence ID" value="XBP92756.1"/>
    <property type="molecule type" value="Genomic_DNA"/>
</dbReference>
<reference evidence="1" key="1">
    <citation type="submission" date="2024-01" db="EMBL/GenBank/DDBJ databases">
        <title>The genome sequence of Micromonospora mangrovi CCTCC AA 2012012.</title>
        <authorList>
            <person name="Gao J."/>
        </authorList>
    </citation>
    <scope>NUCLEOTIDE SEQUENCE</scope>
    <source>
        <strain evidence="1">CCTCC AA 2012012</strain>
    </source>
</reference>
<proteinExistence type="predicted"/>
<protein>
    <recommendedName>
        <fullName evidence="3">Uma2 family endonuclease</fullName>
    </recommendedName>
</protein>
<evidence type="ECO:0000313" key="2">
    <source>
        <dbReference type="EMBL" id="XCH73453.1"/>
    </source>
</evidence>
<dbReference type="EMBL" id="CP159342">
    <property type="protein sequence ID" value="XCH73453.1"/>
    <property type="molecule type" value="Genomic_DNA"/>
</dbReference>
<dbReference type="RefSeq" id="WP_350932360.1">
    <property type="nucleotide sequence ID" value="NZ_CP157762.1"/>
</dbReference>
<name>A0AAU7M5Q1_9ACTN</name>
<evidence type="ECO:0000313" key="1">
    <source>
        <dbReference type="EMBL" id="XBP92756.1"/>
    </source>
</evidence>
<accession>A0AAU7M5Q1</accession>
<gene>
    <name evidence="2" type="ORF">ABUL08_24700</name>
    <name evidence="1" type="ORF">VK199_24620</name>
</gene>